<evidence type="ECO:0000259" key="2">
    <source>
        <dbReference type="Pfam" id="PF16653"/>
    </source>
</evidence>
<evidence type="ECO:0000313" key="4">
    <source>
        <dbReference type="Proteomes" id="UP001551675"/>
    </source>
</evidence>
<proteinExistence type="predicted"/>
<evidence type="ECO:0000259" key="1">
    <source>
        <dbReference type="Pfam" id="PF03435"/>
    </source>
</evidence>
<feature type="domain" description="Saccharopine dehydrogenase NADP binding" evidence="1">
    <location>
        <begin position="11"/>
        <end position="126"/>
    </location>
</feature>
<dbReference type="InterPro" id="IPR032095">
    <property type="entry name" value="Sacchrp_dh-like_C"/>
</dbReference>
<dbReference type="InterPro" id="IPR036291">
    <property type="entry name" value="NAD(P)-bd_dom_sf"/>
</dbReference>
<dbReference type="InterPro" id="IPR005097">
    <property type="entry name" value="Sacchrp_dh_NADP-bd"/>
</dbReference>
<sequence length="395" mass="41641">MQHTAGDPLTVLVVGGAGAMGRHTVRTLAQLGSAKHLVVADLDIERAARLADEIGPVGEALALDATDPEAMRRAFAGCDVVVNTMGPFAHFGTPVLRAALQSGCDYVDIDDDWEATLEAFELDDLARANGCRAVIGMGASPGTSNLCAVLAAARLDTVEDLFTGWQLSSAVVEPEPDYPPSGNAAAAAQHWLLQCSGTIRVWEGGAPAEVKPLDRVDFRFPGVGDVHAFTMGHPEAITLPRAVGGLRRCLNLQAGPTELFDHVRPIVEAYEAGRITLAEGAHLVESRPDMEGIGTDAPLPDIWALARGTRAGRPTSVAVYPHAKLPGRMGGHTGIPLALAVELLWQGRIDQVGVHTPETAIDPEDFFGLYARLTQPPVGSVDDVLTIVEESTDGA</sequence>
<dbReference type="Pfam" id="PF16653">
    <property type="entry name" value="Sacchrp_dh_C"/>
    <property type="match status" value="1"/>
</dbReference>
<dbReference type="PANTHER" id="PTHR43796:SF2">
    <property type="entry name" value="CARBOXYNORSPERMIDINE SYNTHASE"/>
    <property type="match status" value="1"/>
</dbReference>
<dbReference type="SUPFAM" id="SSF51735">
    <property type="entry name" value="NAD(P)-binding Rossmann-fold domains"/>
    <property type="match status" value="1"/>
</dbReference>
<dbReference type="EMBL" id="JBFALK010000037">
    <property type="protein sequence ID" value="MEV0974896.1"/>
    <property type="molecule type" value="Genomic_DNA"/>
</dbReference>
<gene>
    <name evidence="3" type="ORF">AB0I59_40440</name>
</gene>
<keyword evidence="4" id="KW-1185">Reference proteome</keyword>
<feature type="domain" description="Saccharopine dehydrogenase-like C-terminal" evidence="2">
    <location>
        <begin position="138"/>
        <end position="364"/>
    </location>
</feature>
<dbReference type="Gene3D" id="3.30.360.10">
    <property type="entry name" value="Dihydrodipicolinate Reductase, domain 2"/>
    <property type="match status" value="1"/>
</dbReference>
<dbReference type="RefSeq" id="WP_358142012.1">
    <property type="nucleotide sequence ID" value="NZ_JBFALK010000037.1"/>
</dbReference>
<comment type="caution">
    <text evidence="3">The sequence shown here is derived from an EMBL/GenBank/DDBJ whole genome shotgun (WGS) entry which is preliminary data.</text>
</comment>
<dbReference type="Pfam" id="PF03435">
    <property type="entry name" value="Sacchrp_dh_NADP"/>
    <property type="match status" value="1"/>
</dbReference>
<reference evidence="3 4" key="1">
    <citation type="submission" date="2024-06" db="EMBL/GenBank/DDBJ databases">
        <title>The Natural Products Discovery Center: Release of the First 8490 Sequenced Strains for Exploring Actinobacteria Biosynthetic Diversity.</title>
        <authorList>
            <person name="Kalkreuter E."/>
            <person name="Kautsar S.A."/>
            <person name="Yang D."/>
            <person name="Bader C.D."/>
            <person name="Teijaro C.N."/>
            <person name="Fluegel L."/>
            <person name="Davis C.M."/>
            <person name="Simpson J.R."/>
            <person name="Lauterbach L."/>
            <person name="Steele A.D."/>
            <person name="Gui C."/>
            <person name="Meng S."/>
            <person name="Li G."/>
            <person name="Viehrig K."/>
            <person name="Ye F."/>
            <person name="Su P."/>
            <person name="Kiefer A.F."/>
            <person name="Nichols A."/>
            <person name="Cepeda A.J."/>
            <person name="Yan W."/>
            <person name="Fan B."/>
            <person name="Jiang Y."/>
            <person name="Adhikari A."/>
            <person name="Zheng C.-J."/>
            <person name="Schuster L."/>
            <person name="Cowan T.M."/>
            <person name="Smanski M.J."/>
            <person name="Chevrette M.G."/>
            <person name="De Carvalho L.P.S."/>
            <person name="Shen B."/>
        </authorList>
    </citation>
    <scope>NUCLEOTIDE SEQUENCE [LARGE SCALE GENOMIC DNA]</scope>
    <source>
        <strain evidence="3 4">NPDC050100</strain>
    </source>
</reference>
<accession>A0ABV3GU29</accession>
<name>A0ABV3GU29_MICGL</name>
<organism evidence="3 4">
    <name type="scientific">Microtetraspora glauca</name>
    <dbReference type="NCBI Taxonomy" id="1996"/>
    <lineage>
        <taxon>Bacteria</taxon>
        <taxon>Bacillati</taxon>
        <taxon>Actinomycetota</taxon>
        <taxon>Actinomycetes</taxon>
        <taxon>Streptosporangiales</taxon>
        <taxon>Streptosporangiaceae</taxon>
        <taxon>Microtetraspora</taxon>
    </lineage>
</organism>
<evidence type="ECO:0000313" key="3">
    <source>
        <dbReference type="EMBL" id="MEV0974896.1"/>
    </source>
</evidence>
<dbReference type="Gene3D" id="3.40.50.720">
    <property type="entry name" value="NAD(P)-binding Rossmann-like Domain"/>
    <property type="match status" value="1"/>
</dbReference>
<dbReference type="PANTHER" id="PTHR43796">
    <property type="entry name" value="CARBOXYNORSPERMIDINE SYNTHASE"/>
    <property type="match status" value="1"/>
</dbReference>
<dbReference type="Proteomes" id="UP001551675">
    <property type="component" value="Unassembled WGS sequence"/>
</dbReference>
<protein>
    <submittedName>
        <fullName evidence="3">Saccharopine dehydrogenase NADP-binding domain-containing protein</fullName>
    </submittedName>
</protein>